<evidence type="ECO:0000313" key="1">
    <source>
        <dbReference type="EMBL" id="RWA12318.1"/>
    </source>
</evidence>
<dbReference type="Proteomes" id="UP000286045">
    <property type="component" value="Unassembled WGS sequence"/>
</dbReference>
<comment type="caution">
    <text evidence="1">The sequence shown here is derived from an EMBL/GenBank/DDBJ whole genome shotgun (WGS) entry which is preliminary data.</text>
</comment>
<dbReference type="STRING" id="363999.A0A439DD87"/>
<dbReference type="EMBL" id="RYZI01000054">
    <property type="protein sequence ID" value="RWA12318.1"/>
    <property type="molecule type" value="Genomic_DNA"/>
</dbReference>
<dbReference type="SUPFAM" id="SSF52540">
    <property type="entry name" value="P-loop containing nucleoside triphosphate hydrolases"/>
    <property type="match status" value="1"/>
</dbReference>
<keyword evidence="2" id="KW-1185">Reference proteome</keyword>
<sequence length="310" mass="34859">MLDPSAISQVLDLLVPPIRDHLQNDHRQRPYILGVSGLQGSGKSTWAKALTDVLNNTFKINTRTVSLDDFYHDHDTLRAIRDANADNPLLRTRGQPGTHDEALALEFFSSLNDASRGPTLIPAFDKSRFDGEGDRVDESQWEAIPRAPRLEVLIFEGWCVGFQPLSDEELVAKVSTAKDAATEGPDVEMKTTTLATHQLEHLKLINDNIRRYCENFMGSSHFDGLLHLTTEDLRNVYSWRLDQEDALRSAKGTGMAREEVAAFVQGYMPAYELYLDHLSSRPFFPPGSNKAHVRVTLDNTRRVVGIRRCS</sequence>
<protein>
    <recommendedName>
        <fullName evidence="3">Phosphoribulokinase/uridine kinase domain-containing protein</fullName>
    </recommendedName>
</protein>
<organism evidence="1 2">
    <name type="scientific">Xylaria grammica</name>
    <dbReference type="NCBI Taxonomy" id="363999"/>
    <lineage>
        <taxon>Eukaryota</taxon>
        <taxon>Fungi</taxon>
        <taxon>Dikarya</taxon>
        <taxon>Ascomycota</taxon>
        <taxon>Pezizomycotina</taxon>
        <taxon>Sordariomycetes</taxon>
        <taxon>Xylariomycetidae</taxon>
        <taxon>Xylariales</taxon>
        <taxon>Xylariaceae</taxon>
        <taxon>Xylaria</taxon>
    </lineage>
</organism>
<dbReference type="AlphaFoldDB" id="A0A439DD87"/>
<evidence type="ECO:0000313" key="2">
    <source>
        <dbReference type="Proteomes" id="UP000286045"/>
    </source>
</evidence>
<dbReference type="InterPro" id="IPR027417">
    <property type="entry name" value="P-loop_NTPase"/>
</dbReference>
<dbReference type="PANTHER" id="PTHR10285">
    <property type="entry name" value="URIDINE KINASE"/>
    <property type="match status" value="1"/>
</dbReference>
<reference evidence="1 2" key="1">
    <citation type="submission" date="2018-12" db="EMBL/GenBank/DDBJ databases">
        <title>Draft genome sequence of Xylaria grammica IHI A82.</title>
        <authorList>
            <person name="Buettner E."/>
            <person name="Kellner H."/>
        </authorList>
    </citation>
    <scope>NUCLEOTIDE SEQUENCE [LARGE SCALE GENOMIC DNA]</scope>
    <source>
        <strain evidence="1 2">IHI A82</strain>
    </source>
</reference>
<proteinExistence type="predicted"/>
<gene>
    <name evidence="1" type="ORF">EKO27_g2798</name>
</gene>
<accession>A0A439DD87</accession>
<evidence type="ECO:0008006" key="3">
    <source>
        <dbReference type="Google" id="ProtNLM"/>
    </source>
</evidence>
<dbReference type="Gene3D" id="3.40.50.300">
    <property type="entry name" value="P-loop containing nucleotide triphosphate hydrolases"/>
    <property type="match status" value="1"/>
</dbReference>
<name>A0A439DD87_9PEZI</name>